<dbReference type="RefSeq" id="WP_089798986.1">
    <property type="nucleotide sequence ID" value="NZ_BJYE01000008.1"/>
</dbReference>
<dbReference type="Proteomes" id="UP000321400">
    <property type="component" value="Unassembled WGS sequence"/>
</dbReference>
<keyword evidence="1" id="KW-0732">Signal</keyword>
<evidence type="ECO:0000313" key="5">
    <source>
        <dbReference type="Proteomes" id="UP000321400"/>
    </source>
</evidence>
<dbReference type="CDD" id="cd12797">
    <property type="entry name" value="M23_peptidase"/>
    <property type="match status" value="1"/>
</dbReference>
<dbReference type="Pfam" id="PF01551">
    <property type="entry name" value="Peptidase_M23"/>
    <property type="match status" value="1"/>
</dbReference>
<dbReference type="Gene3D" id="3.10.350.10">
    <property type="entry name" value="LysM domain"/>
    <property type="match status" value="1"/>
</dbReference>
<dbReference type="GO" id="GO:0004222">
    <property type="term" value="F:metalloendopeptidase activity"/>
    <property type="evidence" value="ECO:0007669"/>
    <property type="project" value="TreeGrafter"/>
</dbReference>
<name>A0A511X0F8_9BACI</name>
<dbReference type="InterPro" id="IPR036779">
    <property type="entry name" value="LysM_dom_sf"/>
</dbReference>
<dbReference type="InterPro" id="IPR018392">
    <property type="entry name" value="LysM"/>
</dbReference>
<evidence type="ECO:0000259" key="3">
    <source>
        <dbReference type="PROSITE" id="PS51782"/>
    </source>
</evidence>
<dbReference type="SMART" id="SM01208">
    <property type="entry name" value="G5"/>
    <property type="match status" value="1"/>
</dbReference>
<dbReference type="PROSITE" id="PS51782">
    <property type="entry name" value="LYSM"/>
    <property type="match status" value="1"/>
</dbReference>
<evidence type="ECO:0000256" key="1">
    <source>
        <dbReference type="ARBA" id="ARBA00022729"/>
    </source>
</evidence>
<dbReference type="Pfam" id="PF01476">
    <property type="entry name" value="LysM"/>
    <property type="match status" value="1"/>
</dbReference>
<feature type="domain" description="LysM" evidence="3">
    <location>
        <begin position="222"/>
        <end position="267"/>
    </location>
</feature>
<organism evidence="4 5">
    <name type="scientific">Halolactibacillus alkaliphilus</name>
    <dbReference type="NCBI Taxonomy" id="442899"/>
    <lineage>
        <taxon>Bacteria</taxon>
        <taxon>Bacillati</taxon>
        <taxon>Bacillota</taxon>
        <taxon>Bacilli</taxon>
        <taxon>Bacillales</taxon>
        <taxon>Bacillaceae</taxon>
        <taxon>Halolactibacillus</taxon>
    </lineage>
</organism>
<dbReference type="CDD" id="cd00118">
    <property type="entry name" value="LysM"/>
    <property type="match status" value="1"/>
</dbReference>
<dbReference type="InterPro" id="IPR050570">
    <property type="entry name" value="Cell_wall_metabolism_enzyme"/>
</dbReference>
<dbReference type="EMBL" id="BJYE01000008">
    <property type="protein sequence ID" value="GEN56436.1"/>
    <property type="molecule type" value="Genomic_DNA"/>
</dbReference>
<evidence type="ECO:0000259" key="2">
    <source>
        <dbReference type="PROSITE" id="PS51109"/>
    </source>
</evidence>
<dbReference type="SUPFAM" id="SSF51261">
    <property type="entry name" value="Duplicated hybrid motif"/>
    <property type="match status" value="1"/>
</dbReference>
<dbReference type="AlphaFoldDB" id="A0A511X0F8"/>
<reference evidence="4 5" key="1">
    <citation type="submission" date="2019-07" db="EMBL/GenBank/DDBJ databases">
        <title>Whole genome shotgun sequence of Halolactibacillus alkaliphilus NBRC 103919.</title>
        <authorList>
            <person name="Hosoyama A."/>
            <person name="Uohara A."/>
            <person name="Ohji S."/>
            <person name="Ichikawa N."/>
        </authorList>
    </citation>
    <scope>NUCLEOTIDE SEQUENCE [LARGE SCALE GENOMIC DNA]</scope>
    <source>
        <strain evidence="4 5">NBRC 103919</strain>
    </source>
</reference>
<dbReference type="InterPro" id="IPR016047">
    <property type="entry name" value="M23ase_b-sheet_dom"/>
</dbReference>
<evidence type="ECO:0008006" key="6">
    <source>
        <dbReference type="Google" id="ProtNLM"/>
    </source>
</evidence>
<proteinExistence type="predicted"/>
<evidence type="ECO:0000313" key="4">
    <source>
        <dbReference type="EMBL" id="GEN56436.1"/>
    </source>
</evidence>
<comment type="caution">
    <text evidence="4">The sequence shown here is derived from an EMBL/GenBank/DDBJ whole genome shotgun (WGS) entry which is preliminary data.</text>
</comment>
<protein>
    <recommendedName>
        <fullName evidence="6">Peptidase M23</fullName>
    </recommendedName>
</protein>
<gene>
    <name evidence="4" type="ORF">HAL01_09000</name>
</gene>
<sequence length="483" mass="53578">MLPEITKHITKKNILIALFTTFLITLIVGALNMQQNVAYASEGFELKTISHVYLDDTHVGPVNDEAAVETLIEQAIEEESARRDDDYTLDIKQNVSFVRETAFGPTDQEQATLRNIEEQLDIDVKATTLQFDGDVVGYFKDEEAIETLLFHYQKNFVDEDILNEIADVEDGEEIHIKRGDTVIKGVSFSRPVETSEAVVSEEELLTLDEGLRLLEKGTLTDKIHTVKSGDTLFSIESQYDITLDQLFAINKDLSEETVLQLDQEINVTTYAPFVDVIVKQEQLVEEVIKFETITEETDDLFKGETRTVTEGSNGSKEVTYEIERINGKVTSKEVLESTVTKDAVNKVIEKGTKVISSRGTGDFSWPAVGGYMSSSYGPRWGSFHKGIDIARPSNRNILASDNGVVESIRYDANGYGHYLVVNHNNGYKTLYAHLSHISVSIGQTVPKGAVLGTMGSTGRSTGIHLHFEVLKNGANINPASVLN</sequence>
<dbReference type="Gene3D" id="2.70.70.10">
    <property type="entry name" value="Glucose Permease (Domain IIA)"/>
    <property type="match status" value="1"/>
</dbReference>
<feature type="domain" description="G5" evidence="2">
    <location>
        <begin position="274"/>
        <end position="354"/>
    </location>
</feature>
<accession>A0A511X0F8</accession>
<dbReference type="InterPro" id="IPR011098">
    <property type="entry name" value="G5_dom"/>
</dbReference>
<dbReference type="PANTHER" id="PTHR21666">
    <property type="entry name" value="PEPTIDASE-RELATED"/>
    <property type="match status" value="1"/>
</dbReference>
<dbReference type="OrthoDB" id="9805070at2"/>
<dbReference type="PROSITE" id="PS51109">
    <property type="entry name" value="G5"/>
    <property type="match status" value="1"/>
</dbReference>
<dbReference type="Gene3D" id="2.20.230.10">
    <property type="entry name" value="Resuscitation-promoting factor rpfb"/>
    <property type="match status" value="1"/>
</dbReference>
<dbReference type="InterPro" id="IPR011055">
    <property type="entry name" value="Dup_hybrid_motif"/>
</dbReference>
<dbReference type="STRING" id="442899.SAMN05720591_10139"/>
<keyword evidence="5" id="KW-1185">Reference proteome</keyword>
<dbReference type="SMART" id="SM00257">
    <property type="entry name" value="LysM"/>
    <property type="match status" value="1"/>
</dbReference>
<dbReference type="PANTHER" id="PTHR21666:SF270">
    <property type="entry name" value="MUREIN HYDROLASE ACTIVATOR ENVC"/>
    <property type="match status" value="1"/>
</dbReference>
<dbReference type="Pfam" id="PF07501">
    <property type="entry name" value="G5"/>
    <property type="match status" value="1"/>
</dbReference>